<dbReference type="PANTHER" id="PTHR45870">
    <property type="entry name" value="TUBULIN MONOGLYCYLASE TTLL3"/>
    <property type="match status" value="1"/>
</dbReference>
<dbReference type="Gene3D" id="3.30.470.20">
    <property type="entry name" value="ATP-grasp fold, B domain"/>
    <property type="match status" value="1"/>
</dbReference>
<dbReference type="OrthoDB" id="202825at2759"/>
<dbReference type="STRING" id="6412.T1FZU0"/>
<gene>
    <name evidence="8" type="primary">20214338</name>
    <name evidence="7" type="ORF">HELRODRAFT_69371</name>
</gene>
<dbReference type="KEGG" id="hro:HELRODRAFT_69371"/>
<dbReference type="RefSeq" id="XP_009028815.1">
    <property type="nucleotide sequence ID" value="XM_009030567.1"/>
</dbReference>
<dbReference type="GO" id="GO:0070736">
    <property type="term" value="F:protein-glycine ligase activity, initiating"/>
    <property type="evidence" value="ECO:0000318"/>
    <property type="project" value="GO_Central"/>
</dbReference>
<evidence type="ECO:0000313" key="8">
    <source>
        <dbReference type="EnsemblMetazoa" id="HelroP69371"/>
    </source>
</evidence>
<dbReference type="GO" id="GO:0005930">
    <property type="term" value="C:axoneme"/>
    <property type="evidence" value="ECO:0000318"/>
    <property type="project" value="GO_Central"/>
</dbReference>
<dbReference type="EnsemblMetazoa" id="HelroT69371">
    <property type="protein sequence ID" value="HelroP69371"/>
    <property type="gene ID" value="HelroG69371"/>
</dbReference>
<dbReference type="GO" id="GO:0005524">
    <property type="term" value="F:ATP binding"/>
    <property type="evidence" value="ECO:0007669"/>
    <property type="project" value="UniProtKB-KW"/>
</dbReference>
<dbReference type="FunFam" id="3.30.470.20:FF:000032">
    <property type="entry name" value="tubulin monoglycylase TTLL3 isoform X2"/>
    <property type="match status" value="1"/>
</dbReference>
<comment type="subcellular location">
    <subcellularLocation>
        <location evidence="1">Cytoplasm</location>
        <location evidence="1">Cytoskeleton</location>
    </subcellularLocation>
</comment>
<evidence type="ECO:0000256" key="3">
    <source>
        <dbReference type="ARBA" id="ARBA00022598"/>
    </source>
</evidence>
<dbReference type="InterPro" id="IPR051437">
    <property type="entry name" value="TTLL_monoglycylase"/>
</dbReference>
<dbReference type="GO" id="GO:0015630">
    <property type="term" value="C:microtubule cytoskeleton"/>
    <property type="evidence" value="ECO:0000318"/>
    <property type="project" value="GO_Central"/>
</dbReference>
<keyword evidence="4" id="KW-0547">Nucleotide-binding</keyword>
<dbReference type="PANTHER" id="PTHR45870:SF2">
    <property type="entry name" value="TUBULIN MONOGLYCYLASE TTLL3"/>
    <property type="match status" value="1"/>
</dbReference>
<dbReference type="GeneID" id="20214338"/>
<reference evidence="7 9" key="2">
    <citation type="journal article" date="2013" name="Nature">
        <title>Insights into bilaterian evolution from three spiralian genomes.</title>
        <authorList>
            <person name="Simakov O."/>
            <person name="Marletaz F."/>
            <person name="Cho S.J."/>
            <person name="Edsinger-Gonzales E."/>
            <person name="Havlak P."/>
            <person name="Hellsten U."/>
            <person name="Kuo D.H."/>
            <person name="Larsson T."/>
            <person name="Lv J."/>
            <person name="Arendt D."/>
            <person name="Savage R."/>
            <person name="Osoegawa K."/>
            <person name="de Jong P."/>
            <person name="Grimwood J."/>
            <person name="Chapman J.A."/>
            <person name="Shapiro H."/>
            <person name="Aerts A."/>
            <person name="Otillar R.P."/>
            <person name="Terry A.Y."/>
            <person name="Boore J.L."/>
            <person name="Grigoriev I.V."/>
            <person name="Lindberg D.R."/>
            <person name="Seaver E.C."/>
            <person name="Weisblat D.A."/>
            <person name="Putnam N.H."/>
            <person name="Rokhsar D.S."/>
        </authorList>
    </citation>
    <scope>NUCLEOTIDE SEQUENCE</scope>
</reference>
<keyword evidence="3" id="KW-0436">Ligase</keyword>
<evidence type="ECO:0000313" key="7">
    <source>
        <dbReference type="EMBL" id="ESN92598.1"/>
    </source>
</evidence>
<organism evidence="8 9">
    <name type="scientific">Helobdella robusta</name>
    <name type="common">Californian leech</name>
    <dbReference type="NCBI Taxonomy" id="6412"/>
    <lineage>
        <taxon>Eukaryota</taxon>
        <taxon>Metazoa</taxon>
        <taxon>Spiralia</taxon>
        <taxon>Lophotrochozoa</taxon>
        <taxon>Annelida</taxon>
        <taxon>Clitellata</taxon>
        <taxon>Hirudinea</taxon>
        <taxon>Rhynchobdellida</taxon>
        <taxon>Glossiphoniidae</taxon>
        <taxon>Helobdella</taxon>
    </lineage>
</organism>
<keyword evidence="2" id="KW-0963">Cytoplasm</keyword>
<accession>T1FZU0</accession>
<dbReference type="GO" id="GO:0007283">
    <property type="term" value="P:spermatogenesis"/>
    <property type="evidence" value="ECO:0000318"/>
    <property type="project" value="GO_Central"/>
</dbReference>
<evidence type="ECO:0000256" key="4">
    <source>
        <dbReference type="ARBA" id="ARBA00022741"/>
    </source>
</evidence>
<dbReference type="SUPFAM" id="SSF56059">
    <property type="entry name" value="Glutathione synthetase ATP-binding domain-like"/>
    <property type="match status" value="1"/>
</dbReference>
<dbReference type="GO" id="GO:0035082">
    <property type="term" value="P:axoneme assembly"/>
    <property type="evidence" value="ECO:0000318"/>
    <property type="project" value="GO_Central"/>
</dbReference>
<dbReference type="GO" id="GO:0030317">
    <property type="term" value="P:flagellated sperm motility"/>
    <property type="evidence" value="ECO:0000318"/>
    <property type="project" value="GO_Central"/>
</dbReference>
<keyword evidence="6" id="KW-0206">Cytoskeleton</keyword>
<dbReference type="eggNOG" id="KOG2157">
    <property type="taxonomic scope" value="Eukaryota"/>
</dbReference>
<dbReference type="GO" id="GO:0036126">
    <property type="term" value="C:sperm flagellum"/>
    <property type="evidence" value="ECO:0000318"/>
    <property type="project" value="GO_Central"/>
</dbReference>
<dbReference type="EMBL" id="KB097639">
    <property type="protein sequence ID" value="ESN92598.1"/>
    <property type="molecule type" value="Genomic_DNA"/>
</dbReference>
<dbReference type="PROSITE" id="PS51221">
    <property type="entry name" value="TTL"/>
    <property type="match status" value="1"/>
</dbReference>
<evidence type="ECO:0000313" key="9">
    <source>
        <dbReference type="Proteomes" id="UP000015101"/>
    </source>
</evidence>
<dbReference type="AlphaFoldDB" id="T1FZU0"/>
<protein>
    <recommendedName>
        <fullName evidence="10">Tubulin--tyrosine ligase-like protein 9</fullName>
    </recommendedName>
</protein>
<evidence type="ECO:0000256" key="6">
    <source>
        <dbReference type="ARBA" id="ARBA00023212"/>
    </source>
</evidence>
<evidence type="ECO:0000256" key="1">
    <source>
        <dbReference type="ARBA" id="ARBA00004245"/>
    </source>
</evidence>
<evidence type="ECO:0008006" key="10">
    <source>
        <dbReference type="Google" id="ProtNLM"/>
    </source>
</evidence>
<dbReference type="HOGENOM" id="CLU_010131_5_0_1"/>
<dbReference type="InParanoid" id="T1FZU0"/>
<evidence type="ECO:0000256" key="2">
    <source>
        <dbReference type="ARBA" id="ARBA00022490"/>
    </source>
</evidence>
<dbReference type="Proteomes" id="UP000015101">
    <property type="component" value="Unassembled WGS sequence"/>
</dbReference>
<reference evidence="8" key="3">
    <citation type="submission" date="2015-06" db="UniProtKB">
        <authorList>
            <consortium name="EnsemblMetazoa"/>
        </authorList>
    </citation>
    <scope>IDENTIFICATION</scope>
</reference>
<dbReference type="InterPro" id="IPR004344">
    <property type="entry name" value="TTL/TTLL_fam"/>
</dbReference>
<dbReference type="CTD" id="20214338"/>
<sequence length="568" mass="66053">MFYQFSSYRTQLGELKHDDANADDSDVDYYDDTTLTTAANTAALITSAANYHAYTTTTNLTKLNISDRLSTNRLKLSKKVVEEDEKCLPWVEDDGYYGYLYRLVNKHKPTLFWGSRRDFFNQKLLNSDQIINHFTRTVFTTKVGLSNHLRDLHWYQPNSCYTFYPRSYQLAQPGDKIAFEQDFCLTAAISLLKIILSNNLNPEKFVAADDQKTKIFTLSDEVYHEACAICQDYLKFISHDDLDEEEFEEFSSTKYTQFLKIYDSMKRSDLIVTVENYQEKSEFIMYLLDKLRESLPQFDIDGTRNIWILKPGAKSRGRGIKLLDGLTEIMKLVDSQIGLNERKYVIQKYIERPLLICKTKFDIRQWFLVTGWNPLTVWFYRDSYIRFCSQQFTLDDFEVSIHLSNNSIQKHYTNEKTRSKELPGNNMWTCHNLKNYMQMNGAPEGVWDQIIFQGMKDAVISSLLCCQEIVEHRKNTFELFGADFMLSEDYQPWLIEINSSPCMAPSTSVTACMCPQVLEDTLKVVLDLKIDKTANTGLFQLAFKQNQVQIPSFFGSNFQVDGQTMTKP</sequence>
<name>T1FZU0_HELRO</name>
<dbReference type="EMBL" id="AMQM01001750">
    <property type="status" value="NOT_ANNOTATED_CDS"/>
    <property type="molecule type" value="Genomic_DNA"/>
</dbReference>
<evidence type="ECO:0000256" key="5">
    <source>
        <dbReference type="ARBA" id="ARBA00022840"/>
    </source>
</evidence>
<dbReference type="Pfam" id="PF03133">
    <property type="entry name" value="TTL"/>
    <property type="match status" value="1"/>
</dbReference>
<keyword evidence="5" id="KW-0067">ATP-binding</keyword>
<keyword evidence="9" id="KW-1185">Reference proteome</keyword>
<reference evidence="9" key="1">
    <citation type="submission" date="2012-12" db="EMBL/GenBank/DDBJ databases">
        <authorList>
            <person name="Hellsten U."/>
            <person name="Grimwood J."/>
            <person name="Chapman J.A."/>
            <person name="Shapiro H."/>
            <person name="Aerts A."/>
            <person name="Otillar R.P."/>
            <person name="Terry A.Y."/>
            <person name="Boore J.L."/>
            <person name="Simakov O."/>
            <person name="Marletaz F."/>
            <person name="Cho S.-J."/>
            <person name="Edsinger-Gonzales E."/>
            <person name="Havlak P."/>
            <person name="Kuo D.-H."/>
            <person name="Larsson T."/>
            <person name="Lv J."/>
            <person name="Arendt D."/>
            <person name="Savage R."/>
            <person name="Osoegawa K."/>
            <person name="de Jong P."/>
            <person name="Lindberg D.R."/>
            <person name="Seaver E.C."/>
            <person name="Weisblat D.A."/>
            <person name="Putnam N.H."/>
            <person name="Grigoriev I.V."/>
            <person name="Rokhsar D.S."/>
        </authorList>
    </citation>
    <scope>NUCLEOTIDE SEQUENCE</scope>
</reference>
<dbReference type="OMA" id="DDIHNVM"/>
<proteinExistence type="predicted"/>